<dbReference type="Gene3D" id="3.10.620.30">
    <property type="match status" value="1"/>
</dbReference>
<keyword evidence="5" id="KW-1185">Reference proteome</keyword>
<evidence type="ECO:0000256" key="2">
    <source>
        <dbReference type="SAM" id="Phobius"/>
    </source>
</evidence>
<dbReference type="SUPFAM" id="SSF54001">
    <property type="entry name" value="Cysteine proteinases"/>
    <property type="match status" value="1"/>
</dbReference>
<feature type="domain" description="Transglutaminase-like" evidence="3">
    <location>
        <begin position="239"/>
        <end position="310"/>
    </location>
</feature>
<dbReference type="InterPro" id="IPR002931">
    <property type="entry name" value="Transglutaminase-like"/>
</dbReference>
<name>A0ABN6XGA4_9CELL</name>
<keyword evidence="2" id="KW-1133">Transmembrane helix</keyword>
<dbReference type="RefSeq" id="WP_286217968.1">
    <property type="nucleotide sequence ID" value="NZ_AP027729.1"/>
</dbReference>
<keyword evidence="2" id="KW-0472">Membrane</keyword>
<dbReference type="Pfam" id="PF11992">
    <property type="entry name" value="TgpA_N"/>
    <property type="match status" value="1"/>
</dbReference>
<dbReference type="InterPro" id="IPR038765">
    <property type="entry name" value="Papain-like_cys_pep_sf"/>
</dbReference>
<evidence type="ECO:0000259" key="3">
    <source>
        <dbReference type="SMART" id="SM00460"/>
    </source>
</evidence>
<evidence type="ECO:0000313" key="4">
    <source>
        <dbReference type="EMBL" id="BDZ43851.1"/>
    </source>
</evidence>
<dbReference type="PANTHER" id="PTHR42736:SF1">
    <property type="entry name" value="PROTEIN-GLUTAMINE GAMMA-GLUTAMYLTRANSFERASE"/>
    <property type="match status" value="1"/>
</dbReference>
<reference evidence="5" key="1">
    <citation type="journal article" date="2019" name="Int. J. Syst. Evol. Microbiol.">
        <title>The Global Catalogue of Microorganisms (GCM) 10K type strain sequencing project: providing services to taxonomists for standard genome sequencing and annotation.</title>
        <authorList>
            <consortium name="The Broad Institute Genomics Platform"/>
            <consortium name="The Broad Institute Genome Sequencing Center for Infectious Disease"/>
            <person name="Wu L."/>
            <person name="Ma J."/>
        </authorList>
    </citation>
    <scope>NUCLEOTIDE SEQUENCE [LARGE SCALE GENOMIC DNA]</scope>
    <source>
        <strain evidence="5">NBRC 108565</strain>
    </source>
</reference>
<protein>
    <recommendedName>
        <fullName evidence="3">Transglutaminase-like domain-containing protein</fullName>
    </recommendedName>
</protein>
<keyword evidence="2" id="KW-0812">Transmembrane</keyword>
<gene>
    <name evidence="4" type="ORF">GCM10025865_31500</name>
</gene>
<evidence type="ECO:0000256" key="1">
    <source>
        <dbReference type="SAM" id="MobiDB-lite"/>
    </source>
</evidence>
<organism evidence="4 5">
    <name type="scientific">Paraoerskovia sediminicola</name>
    <dbReference type="NCBI Taxonomy" id="1138587"/>
    <lineage>
        <taxon>Bacteria</taxon>
        <taxon>Bacillati</taxon>
        <taxon>Actinomycetota</taxon>
        <taxon>Actinomycetes</taxon>
        <taxon>Micrococcales</taxon>
        <taxon>Cellulomonadaceae</taxon>
        <taxon>Paraoerskovia</taxon>
    </lineage>
</organism>
<sequence length="523" mass="56698">MGARADLGLDSSWSQLFATEGRSVRLSDDLDMLRNLGPRSDDVVLTYTTGEGDDLASPLRVYTATAFDGTRWSRGSSSGGVQFSDDEVLWPEDPGDDGEAARIDVTLENFRDSLLPITTDPRRVLADGRWVYSDDRDQVQSESPNDQGYTYAVETYVRPLDPESLRAAEGPDPDDDRYLEVPETSSAEQVAELARSITADETTRYDQALTLQTYLRDTTRFTYSTEVPSPDADDAVWTFLQDRTGYCVQFATAMTVMARDLGIPARLAVGFLPGRRDIGTSTYEVTGRRSHAWPELYFPGSGWVRFEPTPSIQTGPAPGYADPLLQGGAVPTQVPEPVPSAETTDASAEPEESSAAPTLVEAADPGASDSQQSQRWSVLLLAAGGVLLVGAAVVLALRRRQRRHEPVRSDAERTWTEVRSRLGAMAMDWPESVPPGQVPAWVSGEIFTRTGRDAPEDLVEEVANLGRIVADERYAQSAGTVDRATLDTLASTIVSGVADELSARPPHADGPTAPRGARGSRNA</sequence>
<dbReference type="InterPro" id="IPR021878">
    <property type="entry name" value="TgpA_N"/>
</dbReference>
<accession>A0ABN6XGA4</accession>
<dbReference type="InterPro" id="IPR052901">
    <property type="entry name" value="Bact_TGase-like"/>
</dbReference>
<dbReference type="SMART" id="SM00460">
    <property type="entry name" value="TGc"/>
    <property type="match status" value="1"/>
</dbReference>
<feature type="compositionally biased region" description="Low complexity" evidence="1">
    <location>
        <begin position="340"/>
        <end position="358"/>
    </location>
</feature>
<feature type="region of interest" description="Disordered" evidence="1">
    <location>
        <begin position="326"/>
        <end position="369"/>
    </location>
</feature>
<evidence type="ECO:0000313" key="5">
    <source>
        <dbReference type="Proteomes" id="UP001321475"/>
    </source>
</evidence>
<feature type="region of interest" description="Disordered" evidence="1">
    <location>
        <begin position="500"/>
        <end position="523"/>
    </location>
</feature>
<dbReference type="Pfam" id="PF01841">
    <property type="entry name" value="Transglut_core"/>
    <property type="match status" value="1"/>
</dbReference>
<dbReference type="PANTHER" id="PTHR42736">
    <property type="entry name" value="PROTEIN-GLUTAMINE GAMMA-GLUTAMYLTRANSFERASE"/>
    <property type="match status" value="1"/>
</dbReference>
<proteinExistence type="predicted"/>
<dbReference type="Proteomes" id="UP001321475">
    <property type="component" value="Chromosome"/>
</dbReference>
<feature type="transmembrane region" description="Helical" evidence="2">
    <location>
        <begin position="376"/>
        <end position="397"/>
    </location>
</feature>
<dbReference type="EMBL" id="AP027729">
    <property type="protein sequence ID" value="BDZ43851.1"/>
    <property type="molecule type" value="Genomic_DNA"/>
</dbReference>